<dbReference type="PANTHER" id="PTHR35894">
    <property type="entry name" value="GENERAL SECRETION PATHWAY PROTEIN A-RELATED"/>
    <property type="match status" value="1"/>
</dbReference>
<dbReference type="InterPro" id="IPR049945">
    <property type="entry name" value="AAA_22"/>
</dbReference>
<dbReference type="SMART" id="SM00382">
    <property type="entry name" value="AAA"/>
    <property type="match status" value="1"/>
</dbReference>
<sequence>MYQSYWNLKSGPFEEKMDASFFYDSNPHQAGLLKLEYLIENSKGAGLLVGGSGLGKSYLCHVLKSQLAEIYQPFVHLVFPQLSPIELISYLAVELGAEEAGIEPLVPGKDRIVRALHRQLQLLCEQGYKPVIVIDEAHLIVDQRIFETLHQLLNFQQTSDIDFTLLLVGDQLLLSHLQRSSQLDNRIAVRCLLKSFSEEETQSYVEHRLQVAGRSEPVFAPEAFQTLFELTQGNPRKINRLCDLGLLVGYADELSLITSDVLEAVAEELVTSIPD</sequence>
<dbReference type="RefSeq" id="WP_278439080.1">
    <property type="nucleotide sequence ID" value="NZ_JAVJRM010000002.1"/>
</dbReference>
<dbReference type="Proteomes" id="UP000263642">
    <property type="component" value="Unassembled WGS sequence"/>
</dbReference>
<dbReference type="InterPro" id="IPR052026">
    <property type="entry name" value="ExeA_AAA_ATPase_DNA-bind"/>
</dbReference>
<reference evidence="2 3" key="1">
    <citation type="journal article" date="2018" name="Nat. Biotechnol.">
        <title>A standardized bacterial taxonomy based on genome phylogeny substantially revises the tree of life.</title>
        <authorList>
            <person name="Parks D.H."/>
            <person name="Chuvochina M."/>
            <person name="Waite D.W."/>
            <person name="Rinke C."/>
            <person name="Skarshewski A."/>
            <person name="Chaumeil P.A."/>
            <person name="Hugenholtz P."/>
        </authorList>
    </citation>
    <scope>NUCLEOTIDE SEQUENCE [LARGE SCALE GENOMIC DNA]</scope>
    <source>
        <strain evidence="2">UBA9375</strain>
    </source>
</reference>
<feature type="domain" description="AAA+ ATPase" evidence="1">
    <location>
        <begin position="42"/>
        <end position="189"/>
    </location>
</feature>
<dbReference type="GO" id="GO:0016887">
    <property type="term" value="F:ATP hydrolysis activity"/>
    <property type="evidence" value="ECO:0007669"/>
    <property type="project" value="InterPro"/>
</dbReference>
<dbReference type="SUPFAM" id="SSF52540">
    <property type="entry name" value="P-loop containing nucleoside triphosphate hydrolases"/>
    <property type="match status" value="1"/>
</dbReference>
<evidence type="ECO:0000313" key="3">
    <source>
        <dbReference type="Proteomes" id="UP000263642"/>
    </source>
</evidence>
<dbReference type="Gene3D" id="3.40.50.300">
    <property type="entry name" value="P-loop containing nucleotide triphosphate hydrolases"/>
    <property type="match status" value="1"/>
</dbReference>
<evidence type="ECO:0000259" key="1">
    <source>
        <dbReference type="SMART" id="SM00382"/>
    </source>
</evidence>
<comment type="caution">
    <text evidence="2">The sequence shown here is derived from an EMBL/GenBank/DDBJ whole genome shotgun (WGS) entry which is preliminary data.</text>
</comment>
<dbReference type="AlphaFoldDB" id="A0A3D3R020"/>
<accession>A0A3D3R020</accession>
<dbReference type="EMBL" id="DQAY01000022">
    <property type="protein sequence ID" value="HCO22183.1"/>
    <property type="molecule type" value="Genomic_DNA"/>
</dbReference>
<gene>
    <name evidence="2" type="ORF">DIT97_03620</name>
</gene>
<evidence type="ECO:0000313" key="2">
    <source>
        <dbReference type="EMBL" id="HCO22183.1"/>
    </source>
</evidence>
<dbReference type="InterPro" id="IPR027417">
    <property type="entry name" value="P-loop_NTPase"/>
</dbReference>
<dbReference type="InterPro" id="IPR003593">
    <property type="entry name" value="AAA+_ATPase"/>
</dbReference>
<organism evidence="2 3">
    <name type="scientific">Gimesia maris</name>
    <dbReference type="NCBI Taxonomy" id="122"/>
    <lineage>
        <taxon>Bacteria</taxon>
        <taxon>Pseudomonadati</taxon>
        <taxon>Planctomycetota</taxon>
        <taxon>Planctomycetia</taxon>
        <taxon>Planctomycetales</taxon>
        <taxon>Planctomycetaceae</taxon>
        <taxon>Gimesia</taxon>
    </lineage>
</organism>
<name>A0A3D3R020_9PLAN</name>
<proteinExistence type="predicted"/>
<protein>
    <submittedName>
        <fullName evidence="2">ATPase</fullName>
    </submittedName>
</protein>
<dbReference type="PANTHER" id="PTHR35894:SF1">
    <property type="entry name" value="PHOSPHORIBULOKINASE _ URIDINE KINASE FAMILY"/>
    <property type="match status" value="1"/>
</dbReference>
<dbReference type="Pfam" id="PF13401">
    <property type="entry name" value="AAA_22"/>
    <property type="match status" value="1"/>
</dbReference>